<evidence type="ECO:0000256" key="3">
    <source>
        <dbReference type="ARBA" id="ARBA00022692"/>
    </source>
</evidence>
<protein>
    <submittedName>
        <fullName evidence="7">YhhN-like protein</fullName>
    </submittedName>
</protein>
<evidence type="ECO:0000256" key="2">
    <source>
        <dbReference type="ARBA" id="ARBA00007375"/>
    </source>
</evidence>
<evidence type="ECO:0000313" key="7">
    <source>
        <dbReference type="EMBL" id="SFL61195.1"/>
    </source>
</evidence>
<dbReference type="Pfam" id="PF07947">
    <property type="entry name" value="YhhN"/>
    <property type="match status" value="1"/>
</dbReference>
<dbReference type="PANTHER" id="PTHR31885">
    <property type="entry name" value="GH04784P"/>
    <property type="match status" value="1"/>
</dbReference>
<keyword evidence="5 6" id="KW-0472">Membrane</keyword>
<feature type="transmembrane region" description="Helical" evidence="6">
    <location>
        <begin position="12"/>
        <end position="31"/>
    </location>
</feature>
<keyword evidence="4 6" id="KW-1133">Transmembrane helix</keyword>
<organism evidence="7 8">
    <name type="scientific">Shimia aestuarii</name>
    <dbReference type="NCBI Taxonomy" id="254406"/>
    <lineage>
        <taxon>Bacteria</taxon>
        <taxon>Pseudomonadati</taxon>
        <taxon>Pseudomonadota</taxon>
        <taxon>Alphaproteobacteria</taxon>
        <taxon>Rhodobacterales</taxon>
        <taxon>Roseobacteraceae</taxon>
    </lineage>
</organism>
<comment type="subcellular location">
    <subcellularLocation>
        <location evidence="1">Membrane</location>
        <topology evidence="1">Multi-pass membrane protein</topology>
    </subcellularLocation>
</comment>
<reference evidence="7 8" key="1">
    <citation type="submission" date="2016-10" db="EMBL/GenBank/DDBJ databases">
        <authorList>
            <person name="de Groot N.N."/>
        </authorList>
    </citation>
    <scope>NUCLEOTIDE SEQUENCE [LARGE SCALE GENOMIC DNA]</scope>
    <source>
        <strain evidence="7 8">DSM 15283</strain>
    </source>
</reference>
<evidence type="ECO:0000256" key="6">
    <source>
        <dbReference type="SAM" id="Phobius"/>
    </source>
</evidence>
<dbReference type="RefSeq" id="WP_165609998.1">
    <property type="nucleotide sequence ID" value="NZ_FOTQ01000001.1"/>
</dbReference>
<accession>A0A1I4J3M8</accession>
<feature type="transmembrane region" description="Helical" evidence="6">
    <location>
        <begin position="142"/>
        <end position="161"/>
    </location>
</feature>
<feature type="transmembrane region" description="Helical" evidence="6">
    <location>
        <begin position="198"/>
        <end position="219"/>
    </location>
</feature>
<dbReference type="GO" id="GO:0016020">
    <property type="term" value="C:membrane"/>
    <property type="evidence" value="ECO:0007669"/>
    <property type="project" value="UniProtKB-SubCell"/>
</dbReference>
<evidence type="ECO:0000313" key="8">
    <source>
        <dbReference type="Proteomes" id="UP000199144"/>
    </source>
</evidence>
<dbReference type="InterPro" id="IPR012506">
    <property type="entry name" value="TMEM86B-like"/>
</dbReference>
<dbReference type="Proteomes" id="UP000199144">
    <property type="component" value="Unassembled WGS sequence"/>
</dbReference>
<feature type="transmembrane region" description="Helical" evidence="6">
    <location>
        <begin position="115"/>
        <end position="135"/>
    </location>
</feature>
<name>A0A1I4J3M8_9RHOB</name>
<feature type="transmembrane region" description="Helical" evidence="6">
    <location>
        <begin position="87"/>
        <end position="109"/>
    </location>
</feature>
<dbReference type="AlphaFoldDB" id="A0A1I4J3M8"/>
<sequence>MTIVEEIALRQSVRFGLILIGLLATVAYALFFCHRGPSRAKTLIKAIPMPAFAAAAAVSFGNPVIVGALLLSAVGDIALSRDGERSFLIGLIAFALAHVAYILHFWGLSAGLSDAWLPIALILLFAASTEFWLAPYTGDMKVPVRVYVVLISLMGITALGLPGLPLAVIGAFAFLASDTILSIQLFRMSDSSPWQRPASIALWLLYALGQFAILAGAGWSTPLFQIA</sequence>
<dbReference type="PANTHER" id="PTHR31885:SF6">
    <property type="entry name" value="GH04784P"/>
    <property type="match status" value="1"/>
</dbReference>
<evidence type="ECO:0000256" key="1">
    <source>
        <dbReference type="ARBA" id="ARBA00004141"/>
    </source>
</evidence>
<dbReference type="GO" id="GO:0016787">
    <property type="term" value="F:hydrolase activity"/>
    <property type="evidence" value="ECO:0007669"/>
    <property type="project" value="TreeGrafter"/>
</dbReference>
<dbReference type="EMBL" id="FOTQ01000001">
    <property type="protein sequence ID" value="SFL61195.1"/>
    <property type="molecule type" value="Genomic_DNA"/>
</dbReference>
<dbReference type="STRING" id="254406.SAMN04488042_101858"/>
<evidence type="ECO:0000256" key="4">
    <source>
        <dbReference type="ARBA" id="ARBA00022989"/>
    </source>
</evidence>
<comment type="similarity">
    <text evidence="2">Belongs to the TMEM86 family.</text>
</comment>
<gene>
    <name evidence="7" type="ORF">SAMN04488042_101858</name>
</gene>
<keyword evidence="3 6" id="KW-0812">Transmembrane</keyword>
<keyword evidence="8" id="KW-1185">Reference proteome</keyword>
<evidence type="ECO:0000256" key="5">
    <source>
        <dbReference type="ARBA" id="ARBA00023136"/>
    </source>
</evidence>
<proteinExistence type="inferred from homology"/>
<feature type="transmembrane region" description="Helical" evidence="6">
    <location>
        <begin position="51"/>
        <end position="75"/>
    </location>
</feature>